<name>G7YTC9_CLOSI</name>
<dbReference type="Proteomes" id="UP000008909">
    <property type="component" value="Unassembled WGS sequence"/>
</dbReference>
<evidence type="ECO:0000313" key="1">
    <source>
        <dbReference type="EMBL" id="GAA56209.1"/>
    </source>
</evidence>
<evidence type="ECO:0000313" key="2">
    <source>
        <dbReference type="Proteomes" id="UP000008909"/>
    </source>
</evidence>
<proteinExistence type="predicted"/>
<protein>
    <submittedName>
        <fullName evidence="1">Uncharacterized protein</fullName>
    </submittedName>
</protein>
<sequence length="213" mass="23770">MLVTKINRRVDGRGEEAIPPTCRTDCLSNHSPRPKENCTLLRSAGPIAIRKAVPETSNSEGARRIGGLRNDRECWWTAKVQKMKKALAVGNGRALLQLIRSAGRKKMNIAETTVIHSQHRHLKCIEDLPSFVIENCAYLARKYGLSAMRETEGSCENSNPTDLIVQSLCLAEYCVFGVVRVSSAGRRQDRGHPELVLWNFVDELPKCETSVEV</sequence>
<gene>
    <name evidence="1" type="ORF">CLF_110290</name>
</gene>
<dbReference type="EMBL" id="DF144185">
    <property type="protein sequence ID" value="GAA56209.1"/>
    <property type="molecule type" value="Genomic_DNA"/>
</dbReference>
<reference evidence="1" key="1">
    <citation type="journal article" date="2011" name="Genome Biol.">
        <title>The draft genome of the carcinogenic human liver fluke Clonorchis sinensis.</title>
        <authorList>
            <person name="Wang X."/>
            <person name="Chen W."/>
            <person name="Huang Y."/>
            <person name="Sun J."/>
            <person name="Men J."/>
            <person name="Liu H."/>
            <person name="Luo F."/>
            <person name="Guo L."/>
            <person name="Lv X."/>
            <person name="Deng C."/>
            <person name="Zhou C."/>
            <person name="Fan Y."/>
            <person name="Li X."/>
            <person name="Huang L."/>
            <person name="Hu Y."/>
            <person name="Liang C."/>
            <person name="Hu X."/>
            <person name="Xu J."/>
            <person name="Yu X."/>
        </authorList>
    </citation>
    <scope>NUCLEOTIDE SEQUENCE [LARGE SCALE GENOMIC DNA]</scope>
    <source>
        <strain evidence="1">Henan</strain>
    </source>
</reference>
<reference key="2">
    <citation type="submission" date="2011-10" db="EMBL/GenBank/DDBJ databases">
        <title>The genome and transcriptome sequence of Clonorchis sinensis provide insights into the carcinogenic liver fluke.</title>
        <authorList>
            <person name="Wang X."/>
            <person name="Huang Y."/>
            <person name="Chen W."/>
            <person name="Liu H."/>
            <person name="Guo L."/>
            <person name="Chen Y."/>
            <person name="Luo F."/>
            <person name="Zhou W."/>
            <person name="Sun J."/>
            <person name="Mao Q."/>
            <person name="Liang P."/>
            <person name="Zhou C."/>
            <person name="Tian Y."/>
            <person name="Men J."/>
            <person name="Lv X."/>
            <person name="Huang L."/>
            <person name="Zhou J."/>
            <person name="Hu Y."/>
            <person name="Li R."/>
            <person name="Zhang F."/>
            <person name="Lei H."/>
            <person name="Li X."/>
            <person name="Hu X."/>
            <person name="Liang C."/>
            <person name="Xu J."/>
            <person name="Wu Z."/>
            <person name="Yu X."/>
        </authorList>
    </citation>
    <scope>NUCLEOTIDE SEQUENCE</scope>
    <source>
        <strain>Henan</strain>
    </source>
</reference>
<dbReference type="AlphaFoldDB" id="G7YTC9"/>
<accession>G7YTC9</accession>
<keyword evidence="2" id="KW-1185">Reference proteome</keyword>
<organism evidence="1 2">
    <name type="scientific">Clonorchis sinensis</name>
    <name type="common">Chinese liver fluke</name>
    <dbReference type="NCBI Taxonomy" id="79923"/>
    <lineage>
        <taxon>Eukaryota</taxon>
        <taxon>Metazoa</taxon>
        <taxon>Spiralia</taxon>
        <taxon>Lophotrochozoa</taxon>
        <taxon>Platyhelminthes</taxon>
        <taxon>Trematoda</taxon>
        <taxon>Digenea</taxon>
        <taxon>Opisthorchiida</taxon>
        <taxon>Opisthorchiata</taxon>
        <taxon>Opisthorchiidae</taxon>
        <taxon>Clonorchis</taxon>
    </lineage>
</organism>